<evidence type="ECO:0000313" key="1">
    <source>
        <dbReference type="EMBL" id="RRT44112.1"/>
    </source>
</evidence>
<evidence type="ECO:0000313" key="2">
    <source>
        <dbReference type="Proteomes" id="UP000287651"/>
    </source>
</evidence>
<sequence length="64" mass="7288">YNQRIDQSQVQALGRSEDDAVGNSLGVHQKLVEGIESLLGWRKRVHRKKTETRWKIIGGSRKAC</sequence>
<accession>A0A426XXB7</accession>
<reference evidence="1 2" key="1">
    <citation type="journal article" date="2014" name="Agronomy (Basel)">
        <title>A Draft Genome Sequence for Ensete ventricosum, the Drought-Tolerant Tree Against Hunger.</title>
        <authorList>
            <person name="Harrison J."/>
            <person name="Moore K.A."/>
            <person name="Paszkiewicz K."/>
            <person name="Jones T."/>
            <person name="Grant M."/>
            <person name="Ambacheew D."/>
            <person name="Muzemil S."/>
            <person name="Studholme D.J."/>
        </authorList>
    </citation>
    <scope>NUCLEOTIDE SEQUENCE [LARGE SCALE GENOMIC DNA]</scope>
</reference>
<dbReference type="EMBL" id="AMZH03016684">
    <property type="protein sequence ID" value="RRT44112.1"/>
    <property type="molecule type" value="Genomic_DNA"/>
</dbReference>
<proteinExistence type="predicted"/>
<gene>
    <name evidence="1" type="ORF">B296_00013593</name>
</gene>
<dbReference type="AlphaFoldDB" id="A0A426XXB7"/>
<feature type="non-terminal residue" evidence="1">
    <location>
        <position position="1"/>
    </location>
</feature>
<dbReference type="Proteomes" id="UP000287651">
    <property type="component" value="Unassembled WGS sequence"/>
</dbReference>
<name>A0A426XXB7_ENSVE</name>
<protein>
    <submittedName>
        <fullName evidence="1">Uncharacterized protein</fullName>
    </submittedName>
</protein>
<comment type="caution">
    <text evidence="1">The sequence shown here is derived from an EMBL/GenBank/DDBJ whole genome shotgun (WGS) entry which is preliminary data.</text>
</comment>
<organism evidence="1 2">
    <name type="scientific">Ensete ventricosum</name>
    <name type="common">Abyssinian banana</name>
    <name type="synonym">Musa ensete</name>
    <dbReference type="NCBI Taxonomy" id="4639"/>
    <lineage>
        <taxon>Eukaryota</taxon>
        <taxon>Viridiplantae</taxon>
        <taxon>Streptophyta</taxon>
        <taxon>Embryophyta</taxon>
        <taxon>Tracheophyta</taxon>
        <taxon>Spermatophyta</taxon>
        <taxon>Magnoliopsida</taxon>
        <taxon>Liliopsida</taxon>
        <taxon>Zingiberales</taxon>
        <taxon>Musaceae</taxon>
        <taxon>Ensete</taxon>
    </lineage>
</organism>